<accession>A0ABD2CMD0</accession>
<proteinExistence type="predicted"/>
<gene>
    <name evidence="2" type="ORF">V1477_004596</name>
</gene>
<keyword evidence="3" id="KW-1185">Reference proteome</keyword>
<feature type="transmembrane region" description="Helical" evidence="1">
    <location>
        <begin position="54"/>
        <end position="74"/>
    </location>
</feature>
<evidence type="ECO:0000313" key="2">
    <source>
        <dbReference type="EMBL" id="KAL2746226.1"/>
    </source>
</evidence>
<evidence type="ECO:0000313" key="3">
    <source>
        <dbReference type="Proteomes" id="UP001607303"/>
    </source>
</evidence>
<comment type="caution">
    <text evidence="2">The sequence shown here is derived from an EMBL/GenBank/DDBJ whole genome shotgun (WGS) entry which is preliminary data.</text>
</comment>
<keyword evidence="1" id="KW-0472">Membrane</keyword>
<reference evidence="2 3" key="1">
    <citation type="journal article" date="2024" name="Ann. Entomol. Soc. Am.">
        <title>Genomic analyses of the southern and eastern yellowjacket wasps (Hymenoptera: Vespidae) reveal evolutionary signatures of social life.</title>
        <authorList>
            <person name="Catto M.A."/>
            <person name="Caine P.B."/>
            <person name="Orr S.E."/>
            <person name="Hunt B.G."/>
            <person name="Goodisman M.A.D."/>
        </authorList>
    </citation>
    <scope>NUCLEOTIDE SEQUENCE [LARGE SCALE GENOMIC DNA]</scope>
    <source>
        <strain evidence="2">232</strain>
        <tissue evidence="2">Head and thorax</tissue>
    </source>
</reference>
<evidence type="ECO:0000256" key="1">
    <source>
        <dbReference type="SAM" id="Phobius"/>
    </source>
</evidence>
<keyword evidence="1" id="KW-1133">Transmembrane helix</keyword>
<dbReference type="EMBL" id="JAYRBN010000037">
    <property type="protein sequence ID" value="KAL2746226.1"/>
    <property type="molecule type" value="Genomic_DNA"/>
</dbReference>
<sequence>MAMVGRLLNILPGFIPIGSVQKNHELCNRPRNGLWQRKTGRFGRKMHLKQFVSTYCKTINLWVVWISIIAIIPLQNNFLIL</sequence>
<dbReference type="AlphaFoldDB" id="A0ABD2CMD0"/>
<name>A0ABD2CMD0_VESMC</name>
<organism evidence="2 3">
    <name type="scientific">Vespula maculifrons</name>
    <name type="common">Eastern yellow jacket</name>
    <name type="synonym">Wasp</name>
    <dbReference type="NCBI Taxonomy" id="7453"/>
    <lineage>
        <taxon>Eukaryota</taxon>
        <taxon>Metazoa</taxon>
        <taxon>Ecdysozoa</taxon>
        <taxon>Arthropoda</taxon>
        <taxon>Hexapoda</taxon>
        <taxon>Insecta</taxon>
        <taxon>Pterygota</taxon>
        <taxon>Neoptera</taxon>
        <taxon>Endopterygota</taxon>
        <taxon>Hymenoptera</taxon>
        <taxon>Apocrita</taxon>
        <taxon>Aculeata</taxon>
        <taxon>Vespoidea</taxon>
        <taxon>Vespidae</taxon>
        <taxon>Vespinae</taxon>
        <taxon>Vespula</taxon>
    </lineage>
</organism>
<protein>
    <submittedName>
        <fullName evidence="2">Uncharacterized protein</fullName>
    </submittedName>
</protein>
<keyword evidence="1" id="KW-0812">Transmembrane</keyword>
<dbReference type="Proteomes" id="UP001607303">
    <property type="component" value="Unassembled WGS sequence"/>
</dbReference>